<accession>A0ABU1YNV1</accession>
<evidence type="ECO:0000256" key="2">
    <source>
        <dbReference type="SAM" id="SignalP"/>
    </source>
</evidence>
<evidence type="ECO:0000256" key="1">
    <source>
        <dbReference type="SAM" id="MobiDB-lite"/>
    </source>
</evidence>
<gene>
    <name evidence="3" type="ORF">J2X20_003200</name>
</gene>
<feature type="chain" id="PRO_5047375598" evidence="2">
    <location>
        <begin position="26"/>
        <end position="124"/>
    </location>
</feature>
<reference evidence="3 4" key="1">
    <citation type="submission" date="2023-07" db="EMBL/GenBank/DDBJ databases">
        <title>Sorghum-associated microbial communities from plants grown in Nebraska, USA.</title>
        <authorList>
            <person name="Schachtman D."/>
        </authorList>
    </citation>
    <scope>NUCLEOTIDE SEQUENCE [LARGE SCALE GENOMIC DNA]</scope>
    <source>
        <strain evidence="3 4">BE314</strain>
    </source>
</reference>
<dbReference type="Proteomes" id="UP001180453">
    <property type="component" value="Unassembled WGS sequence"/>
</dbReference>
<feature type="compositionally biased region" description="Low complexity" evidence="1">
    <location>
        <begin position="82"/>
        <end position="110"/>
    </location>
</feature>
<name>A0ABU1YNV1_ROSSA</name>
<feature type="region of interest" description="Disordered" evidence="1">
    <location>
        <begin position="27"/>
        <end position="124"/>
    </location>
</feature>
<proteinExistence type="predicted"/>
<sequence>MSTLKTATSALTAAVLVTSIGLAFAQTEDQPQQQPAEPTTAAVMPSEQTPADPNAAPADVNTMPADSTAAMQQPADDPAKVTPPVDSTAASSTTTTTDTTTTTTTTPSPSYDQPATPAPRADRH</sequence>
<comment type="caution">
    <text evidence="3">The sequence shown here is derived from an EMBL/GenBank/DDBJ whole genome shotgun (WGS) entry which is preliminary data.</text>
</comment>
<dbReference type="EMBL" id="JAVDXU010000002">
    <property type="protein sequence ID" value="MDR7270542.1"/>
    <property type="molecule type" value="Genomic_DNA"/>
</dbReference>
<feature type="signal peptide" evidence="2">
    <location>
        <begin position="1"/>
        <end position="25"/>
    </location>
</feature>
<keyword evidence="2" id="KW-0732">Signal</keyword>
<evidence type="ECO:0000313" key="4">
    <source>
        <dbReference type="Proteomes" id="UP001180453"/>
    </source>
</evidence>
<protein>
    <submittedName>
        <fullName evidence="3">Membrane protein</fullName>
    </submittedName>
</protein>
<feature type="compositionally biased region" description="Low complexity" evidence="1">
    <location>
        <begin position="50"/>
        <end position="59"/>
    </location>
</feature>
<dbReference type="RefSeq" id="WP_310266536.1">
    <property type="nucleotide sequence ID" value="NZ_JAVDXU010000002.1"/>
</dbReference>
<keyword evidence="4" id="KW-1185">Reference proteome</keyword>
<organism evidence="3 4">
    <name type="scientific">Roseateles saccharophilus</name>
    <name type="common">Pseudomonas saccharophila</name>
    <dbReference type="NCBI Taxonomy" id="304"/>
    <lineage>
        <taxon>Bacteria</taxon>
        <taxon>Pseudomonadati</taxon>
        <taxon>Pseudomonadota</taxon>
        <taxon>Betaproteobacteria</taxon>
        <taxon>Burkholderiales</taxon>
        <taxon>Sphaerotilaceae</taxon>
        <taxon>Roseateles</taxon>
    </lineage>
</organism>
<feature type="compositionally biased region" description="Low complexity" evidence="1">
    <location>
        <begin position="27"/>
        <end position="42"/>
    </location>
</feature>
<evidence type="ECO:0000313" key="3">
    <source>
        <dbReference type="EMBL" id="MDR7270542.1"/>
    </source>
</evidence>